<feature type="transmembrane region" description="Helical" evidence="1">
    <location>
        <begin position="12"/>
        <end position="45"/>
    </location>
</feature>
<evidence type="ECO:0000256" key="1">
    <source>
        <dbReference type="SAM" id="Phobius"/>
    </source>
</evidence>
<keyword evidence="1" id="KW-1133">Transmembrane helix</keyword>
<evidence type="ECO:0000313" key="2">
    <source>
        <dbReference type="EMBL" id="NDV86841.1"/>
    </source>
</evidence>
<dbReference type="InterPro" id="IPR007462">
    <property type="entry name" value="COV1-like"/>
</dbReference>
<feature type="transmembrane region" description="Helical" evidence="1">
    <location>
        <begin position="65"/>
        <end position="87"/>
    </location>
</feature>
<proteinExistence type="predicted"/>
<dbReference type="EMBL" id="JAAAMJ010000005">
    <property type="protein sequence ID" value="NDV86841.1"/>
    <property type="molecule type" value="Genomic_DNA"/>
</dbReference>
<sequence length="221" mass="24079">MESVKRNVIAGILTLIPVVVTIWILNLVLTTLIGFGRPLVLALAFWAQSYSPWLADLLRADVFQSVLALTLVLVGLYVLGALTQAVIGRKVISLVNRMIERLPFVRSLYSSVRRMLEVFQSTEANMQRVVLISFPNSGMRTLGFVTRTFADAGDPERLLAAVYVPTAPNPTSGFIEIVPVDDLTYVDWTADEAMQFIVSAGATAPDQVPFSGNQAAPATLP</sequence>
<keyword evidence="3" id="KW-1185">Reference proteome</keyword>
<dbReference type="Pfam" id="PF04367">
    <property type="entry name" value="DUF502"/>
    <property type="match status" value="1"/>
</dbReference>
<gene>
    <name evidence="2" type="ORF">GTW51_09010</name>
</gene>
<dbReference type="PANTHER" id="PTHR31876:SF26">
    <property type="entry name" value="PROTEIN LIKE COV 2"/>
    <property type="match status" value="1"/>
</dbReference>
<dbReference type="RefSeq" id="WP_163043593.1">
    <property type="nucleotide sequence ID" value="NZ_JAAAMJ010000005.1"/>
</dbReference>
<organism evidence="2 3">
    <name type="scientific">Aurantimonas aggregata</name>
    <dbReference type="NCBI Taxonomy" id="2047720"/>
    <lineage>
        <taxon>Bacteria</taxon>
        <taxon>Pseudomonadati</taxon>
        <taxon>Pseudomonadota</taxon>
        <taxon>Alphaproteobacteria</taxon>
        <taxon>Hyphomicrobiales</taxon>
        <taxon>Aurantimonadaceae</taxon>
        <taxon>Aurantimonas</taxon>
    </lineage>
</organism>
<keyword evidence="1" id="KW-0812">Transmembrane</keyword>
<dbReference type="Proteomes" id="UP000476332">
    <property type="component" value="Unassembled WGS sequence"/>
</dbReference>
<evidence type="ECO:0000313" key="3">
    <source>
        <dbReference type="Proteomes" id="UP000476332"/>
    </source>
</evidence>
<comment type="caution">
    <text evidence="2">The sequence shown here is derived from an EMBL/GenBank/DDBJ whole genome shotgun (WGS) entry which is preliminary data.</text>
</comment>
<dbReference type="PANTHER" id="PTHR31876">
    <property type="entry name" value="COV-LIKE PROTEIN 1"/>
    <property type="match status" value="1"/>
</dbReference>
<keyword evidence="1" id="KW-0472">Membrane</keyword>
<reference evidence="2 3" key="1">
    <citation type="submission" date="2020-01" db="EMBL/GenBank/DDBJ databases">
        <title>Genomes of bacteria type strains.</title>
        <authorList>
            <person name="Chen J."/>
            <person name="Zhu S."/>
            <person name="Chen J."/>
        </authorList>
    </citation>
    <scope>NUCLEOTIDE SEQUENCE [LARGE SCALE GENOMIC DNA]</scope>
    <source>
        <strain evidence="2 3">KCTC 52919</strain>
    </source>
</reference>
<protein>
    <submittedName>
        <fullName evidence="2">DUF502 domain-containing protein</fullName>
    </submittedName>
</protein>
<accession>A0A6L9MGJ9</accession>
<dbReference type="AlphaFoldDB" id="A0A6L9MGJ9"/>
<name>A0A6L9MGJ9_9HYPH</name>